<comment type="caution">
    <text evidence="1">The sequence shown here is derived from an EMBL/GenBank/DDBJ whole genome shotgun (WGS) entry which is preliminary data.</text>
</comment>
<proteinExistence type="predicted"/>
<dbReference type="EMBL" id="JAQGEF010000040">
    <property type="protein sequence ID" value="MDA3616707.1"/>
    <property type="molecule type" value="Genomic_DNA"/>
</dbReference>
<sequence length="132" mass="14840">ISDCIHPRQSAGNMQSIQLNFINPKPNHHQTTPSKTHHNLKYNTSQTTIKKSASISDCIHPRQSAGNMQSIQLNFINPKPNHHQTTPSKTHYNLKYNTSQTTIKKSAQISDCIHPRQSAGNIQSIQLNHIAE</sequence>
<gene>
    <name evidence="1" type="ORF">O3P16_17985</name>
</gene>
<evidence type="ECO:0000313" key="1">
    <source>
        <dbReference type="EMBL" id="MDA3616707.1"/>
    </source>
</evidence>
<reference evidence="1 2" key="1">
    <citation type="submission" date="2022-12" db="EMBL/GenBank/DDBJ databases">
        <title>Chitinophagaceae gen. sp. nov., a new member of the family Chitinophagaceae, isolated from soil in a chemical factory.</title>
        <authorList>
            <person name="Ke Z."/>
        </authorList>
    </citation>
    <scope>NUCLEOTIDE SEQUENCE [LARGE SCALE GENOMIC DNA]</scope>
    <source>
        <strain evidence="1 2">LY-5</strain>
    </source>
</reference>
<evidence type="ECO:0000313" key="2">
    <source>
        <dbReference type="Proteomes" id="UP001210231"/>
    </source>
</evidence>
<protein>
    <submittedName>
        <fullName evidence="1">Uncharacterized protein</fullName>
    </submittedName>
</protein>
<dbReference type="Proteomes" id="UP001210231">
    <property type="component" value="Unassembled WGS sequence"/>
</dbReference>
<accession>A0ABT4UQS4</accession>
<feature type="non-terminal residue" evidence="1">
    <location>
        <position position="1"/>
    </location>
</feature>
<organism evidence="1 2">
    <name type="scientific">Polluticaenibacter yanchengensis</name>
    <dbReference type="NCBI Taxonomy" id="3014562"/>
    <lineage>
        <taxon>Bacteria</taxon>
        <taxon>Pseudomonadati</taxon>
        <taxon>Bacteroidota</taxon>
        <taxon>Chitinophagia</taxon>
        <taxon>Chitinophagales</taxon>
        <taxon>Chitinophagaceae</taxon>
        <taxon>Polluticaenibacter</taxon>
    </lineage>
</organism>
<keyword evidence="2" id="KW-1185">Reference proteome</keyword>
<name>A0ABT4UQS4_9BACT</name>